<dbReference type="EMBL" id="DPOP01000067">
    <property type="protein sequence ID" value="HCW67008.1"/>
    <property type="molecule type" value="Genomic_DNA"/>
</dbReference>
<dbReference type="InterPro" id="IPR007029">
    <property type="entry name" value="YHS_dom"/>
</dbReference>
<name>A0A358HRZ5_9PROT</name>
<evidence type="ECO:0000256" key="1">
    <source>
        <dbReference type="SAM" id="MobiDB-lite"/>
    </source>
</evidence>
<organism evidence="4 7">
    <name type="scientific">Thalassospira lucentensis</name>
    <dbReference type="NCBI Taxonomy" id="168935"/>
    <lineage>
        <taxon>Bacteria</taxon>
        <taxon>Pseudomonadati</taxon>
        <taxon>Pseudomonadota</taxon>
        <taxon>Alphaproteobacteria</taxon>
        <taxon>Rhodospirillales</taxon>
        <taxon>Thalassospiraceae</taxon>
        <taxon>Thalassospira</taxon>
    </lineage>
</organism>
<dbReference type="Proteomes" id="UP000264179">
    <property type="component" value="Unassembled WGS sequence"/>
</dbReference>
<feature type="region of interest" description="Disordered" evidence="1">
    <location>
        <begin position="146"/>
        <end position="179"/>
    </location>
</feature>
<feature type="compositionally biased region" description="Polar residues" evidence="1">
    <location>
        <begin position="160"/>
        <end position="169"/>
    </location>
</feature>
<reference evidence="6 7" key="1">
    <citation type="journal article" date="2018" name="Nat. Biotechnol.">
        <title>A standardized bacterial taxonomy based on genome phylogeny substantially revises the tree of life.</title>
        <authorList>
            <person name="Parks D.H."/>
            <person name="Chuvochina M."/>
            <person name="Waite D.W."/>
            <person name="Rinke C."/>
            <person name="Skarshewski A."/>
            <person name="Chaumeil P.A."/>
            <person name="Hugenholtz P."/>
        </authorList>
    </citation>
    <scope>NUCLEOTIDE SEQUENCE [LARGE SCALE GENOMIC DNA]</scope>
    <source>
        <strain evidence="4">UBA8707</strain>
        <strain evidence="5">UBA9881</strain>
    </source>
</reference>
<dbReference type="Proteomes" id="UP000264753">
    <property type="component" value="Unassembled WGS sequence"/>
</dbReference>
<dbReference type="NCBIfam" id="NF041384">
    <property type="entry name" value="YHS_seleno_dom"/>
    <property type="match status" value="1"/>
</dbReference>
<evidence type="ECO:0000313" key="4">
    <source>
        <dbReference type="EMBL" id="HBU97955.1"/>
    </source>
</evidence>
<evidence type="ECO:0000313" key="6">
    <source>
        <dbReference type="Proteomes" id="UP000264179"/>
    </source>
</evidence>
<evidence type="ECO:0000313" key="5">
    <source>
        <dbReference type="EMBL" id="HCW67008.1"/>
    </source>
</evidence>
<feature type="domain" description="YHS" evidence="3">
    <location>
        <begin position="57"/>
        <end position="93"/>
    </location>
</feature>
<accession>A0A358HRZ5</accession>
<proteinExistence type="predicted"/>
<gene>
    <name evidence="4" type="ORF">DEF21_08630</name>
    <name evidence="5" type="ORF">DHR80_07300</name>
</gene>
<feature type="signal peptide" evidence="2">
    <location>
        <begin position="1"/>
        <end position="21"/>
    </location>
</feature>
<evidence type="ECO:0000259" key="3">
    <source>
        <dbReference type="Pfam" id="PF04945"/>
    </source>
</evidence>
<feature type="chain" id="PRO_5033783245" description="YHS domain-containing protein" evidence="2">
    <location>
        <begin position="22"/>
        <end position="179"/>
    </location>
</feature>
<dbReference type="Pfam" id="PF04945">
    <property type="entry name" value="YHS"/>
    <property type="match status" value="1"/>
</dbReference>
<comment type="caution">
    <text evidence="4">The sequence shown here is derived from an EMBL/GenBank/DDBJ whole genome shotgun (WGS) entry which is preliminary data.</text>
</comment>
<evidence type="ECO:0000256" key="2">
    <source>
        <dbReference type="SAM" id="SignalP"/>
    </source>
</evidence>
<dbReference type="EMBL" id="DOOG01000071">
    <property type="protein sequence ID" value="HBU97955.1"/>
    <property type="molecule type" value="Genomic_DNA"/>
</dbReference>
<dbReference type="STRING" id="168935.AUP42_07530"/>
<protein>
    <recommendedName>
        <fullName evidence="3">YHS domain-containing protein</fullName>
    </recommendedName>
</protein>
<keyword evidence="2" id="KW-0732">Signal</keyword>
<evidence type="ECO:0000313" key="7">
    <source>
        <dbReference type="Proteomes" id="UP000264753"/>
    </source>
</evidence>
<dbReference type="RefSeq" id="WP_277277089.1">
    <property type="nucleotide sequence ID" value="NZ_DPOP01000067.1"/>
</dbReference>
<sequence>MLKRFLMSSAVLVAMSGAAIAGEQYVDETGFAISGYDAVAYFNLPQKDPGMMQPHAVPGRADITADYNGATWAFASAENRDMFLENPEKYAPKYDGHCAYGVAKGGKVPANPNLWRIVDGELYLNITPAVVGFWNEDINGNISTAEGNWSGLEPKDASGKSWTAISDNDGTYDGPAPIK</sequence>
<dbReference type="AlphaFoldDB" id="A0A358HRZ5"/>